<dbReference type="Proteomes" id="UP001628179">
    <property type="component" value="Unassembled WGS sequence"/>
</dbReference>
<organism evidence="10 11">
    <name type="scientific">Madurella fahalii</name>
    <dbReference type="NCBI Taxonomy" id="1157608"/>
    <lineage>
        <taxon>Eukaryota</taxon>
        <taxon>Fungi</taxon>
        <taxon>Dikarya</taxon>
        <taxon>Ascomycota</taxon>
        <taxon>Pezizomycotina</taxon>
        <taxon>Sordariomycetes</taxon>
        <taxon>Sordariomycetidae</taxon>
        <taxon>Sordariales</taxon>
        <taxon>Sordariales incertae sedis</taxon>
        <taxon>Madurella</taxon>
    </lineage>
</organism>
<dbReference type="InterPro" id="IPR036851">
    <property type="entry name" value="Chloroperoxidase-like_sf"/>
</dbReference>
<evidence type="ECO:0000256" key="8">
    <source>
        <dbReference type="SAM" id="SignalP"/>
    </source>
</evidence>
<dbReference type="PANTHER" id="PTHR33577:SF7">
    <property type="entry name" value="HEME HALOPEROXIDASE FAMILY PROFILE DOMAIN-CONTAINING PROTEIN"/>
    <property type="match status" value="1"/>
</dbReference>
<keyword evidence="3" id="KW-0349">Heme</keyword>
<dbReference type="GeneID" id="98176255"/>
<evidence type="ECO:0000256" key="6">
    <source>
        <dbReference type="ARBA" id="ARBA00023004"/>
    </source>
</evidence>
<comment type="similarity">
    <text evidence="7">Belongs to the chloroperoxidase family.</text>
</comment>
<keyword evidence="4" id="KW-0479">Metal-binding</keyword>
<keyword evidence="6" id="KW-0408">Iron</keyword>
<evidence type="ECO:0000313" key="11">
    <source>
        <dbReference type="Proteomes" id="UP001628179"/>
    </source>
</evidence>
<dbReference type="Gene3D" id="1.10.489.10">
    <property type="entry name" value="Chloroperoxidase-like"/>
    <property type="match status" value="1"/>
</dbReference>
<dbReference type="SUPFAM" id="SSF47571">
    <property type="entry name" value="Cloroperoxidase"/>
    <property type="match status" value="1"/>
</dbReference>
<evidence type="ECO:0000313" key="10">
    <source>
        <dbReference type="EMBL" id="GAB1315302.1"/>
    </source>
</evidence>
<comment type="cofactor">
    <cofactor evidence="1">
        <name>heme b</name>
        <dbReference type="ChEBI" id="CHEBI:60344"/>
    </cofactor>
</comment>
<keyword evidence="5" id="KW-0560">Oxidoreductase</keyword>
<dbReference type="PANTHER" id="PTHR33577">
    <property type="entry name" value="STERIGMATOCYSTIN BIOSYNTHESIS PEROXIDASE STCC-RELATED"/>
    <property type="match status" value="1"/>
</dbReference>
<dbReference type="Pfam" id="PF01328">
    <property type="entry name" value="Peroxidase_2"/>
    <property type="match status" value="1"/>
</dbReference>
<dbReference type="InterPro" id="IPR000028">
    <property type="entry name" value="Chloroperoxidase"/>
</dbReference>
<proteinExistence type="inferred from homology"/>
<evidence type="ECO:0000256" key="7">
    <source>
        <dbReference type="ARBA" id="ARBA00025795"/>
    </source>
</evidence>
<name>A0ABQ0GC07_9PEZI</name>
<dbReference type="EMBL" id="BAAFSV010000002">
    <property type="protein sequence ID" value="GAB1315302.1"/>
    <property type="molecule type" value="Genomic_DNA"/>
</dbReference>
<evidence type="ECO:0000256" key="5">
    <source>
        <dbReference type="ARBA" id="ARBA00023002"/>
    </source>
</evidence>
<feature type="signal peptide" evidence="8">
    <location>
        <begin position="1"/>
        <end position="17"/>
    </location>
</feature>
<keyword evidence="8" id="KW-0732">Signal</keyword>
<evidence type="ECO:0000256" key="4">
    <source>
        <dbReference type="ARBA" id="ARBA00022723"/>
    </source>
</evidence>
<evidence type="ECO:0000256" key="1">
    <source>
        <dbReference type="ARBA" id="ARBA00001970"/>
    </source>
</evidence>
<evidence type="ECO:0000256" key="2">
    <source>
        <dbReference type="ARBA" id="ARBA00022559"/>
    </source>
</evidence>
<accession>A0ABQ0GC07</accession>
<dbReference type="PROSITE" id="PS51405">
    <property type="entry name" value="HEME_HALOPEROXIDASE"/>
    <property type="match status" value="1"/>
</dbReference>
<sequence length="255" mass="28436">MKLIYLSVSLLLSAALAHPSTNEGKWMLPGPNDVRGPCPMLNTLANHGHLPRNGKGISKQIAIDVLSAVLNWDISVVSDLWDFARPTNPDPNATSFDLSHLTTHNILEHDASLSRQDANFGPADVFNEGIWNETLQYFTGPTIDLAMASRARTARVITSAATNPQFTLPQLGAHFIYGETAAYQFVLGEWNLDAKNPKDRLSTPKKHVQYFFTNERLPYELGWKKPKHRLTMDTLQNMVFIIQDITLGQMNGTLP</sequence>
<evidence type="ECO:0000259" key="9">
    <source>
        <dbReference type="PROSITE" id="PS51405"/>
    </source>
</evidence>
<dbReference type="RefSeq" id="XP_070917033.1">
    <property type="nucleotide sequence ID" value="XM_071060932.1"/>
</dbReference>
<feature type="domain" description="Heme haloperoxidase family profile" evidence="9">
    <location>
        <begin position="22"/>
        <end position="247"/>
    </location>
</feature>
<evidence type="ECO:0000256" key="3">
    <source>
        <dbReference type="ARBA" id="ARBA00022617"/>
    </source>
</evidence>
<gene>
    <name evidence="10" type="ORF">MFIFM68171_05512</name>
</gene>
<protein>
    <submittedName>
        <fullName evidence="10">Heme haloperoxidase family profile domain-containing protein</fullName>
    </submittedName>
</protein>
<feature type="chain" id="PRO_5046257765" evidence="8">
    <location>
        <begin position="18"/>
        <end position="255"/>
    </location>
</feature>
<reference evidence="10 11" key="1">
    <citation type="submission" date="2024-09" db="EMBL/GenBank/DDBJ databases">
        <title>Itraconazole resistance in Madurella fahalii resulting from another homologue of gene encoding cytochrome P450 14-alpha sterol demethylase (CYP51).</title>
        <authorList>
            <person name="Yoshioka I."/>
            <person name="Fahal A.H."/>
            <person name="Kaneko S."/>
            <person name="Yaguchi T."/>
        </authorList>
    </citation>
    <scope>NUCLEOTIDE SEQUENCE [LARGE SCALE GENOMIC DNA]</scope>
    <source>
        <strain evidence="10 11">IFM 68171</strain>
    </source>
</reference>
<keyword evidence="11" id="KW-1185">Reference proteome</keyword>
<comment type="caution">
    <text evidence="10">The sequence shown here is derived from an EMBL/GenBank/DDBJ whole genome shotgun (WGS) entry which is preliminary data.</text>
</comment>
<keyword evidence="2" id="KW-0575">Peroxidase</keyword>